<evidence type="ECO:0000313" key="2">
    <source>
        <dbReference type="Proteomes" id="UP000199320"/>
    </source>
</evidence>
<accession>A0A1I0IUC1</accession>
<dbReference type="Proteomes" id="UP000199320">
    <property type="component" value="Unassembled WGS sequence"/>
</dbReference>
<organism evidence="1 2">
    <name type="scientific">Natrinema hispanicum</name>
    <dbReference type="NCBI Taxonomy" id="392421"/>
    <lineage>
        <taxon>Archaea</taxon>
        <taxon>Methanobacteriati</taxon>
        <taxon>Methanobacteriota</taxon>
        <taxon>Stenosarchaea group</taxon>
        <taxon>Halobacteria</taxon>
        <taxon>Halobacteriales</taxon>
        <taxon>Natrialbaceae</taxon>
        <taxon>Natrinema</taxon>
    </lineage>
</organism>
<evidence type="ECO:0000313" key="1">
    <source>
        <dbReference type="EMBL" id="SEU00937.1"/>
    </source>
</evidence>
<proteinExistence type="predicted"/>
<dbReference type="EMBL" id="FOIC01000026">
    <property type="protein sequence ID" value="SEU00937.1"/>
    <property type="molecule type" value="Genomic_DNA"/>
</dbReference>
<sequence>MSLFLESATGPWGALEKQGSIGFLEQAALEDVEPSGHGVDCFPKTIRSIGEHPLFP</sequence>
<protein>
    <submittedName>
        <fullName evidence="1">Uncharacterized protein</fullName>
    </submittedName>
</protein>
<keyword evidence="2" id="KW-1185">Reference proteome</keyword>
<name>A0A1I0IUC1_9EURY</name>
<dbReference type="AlphaFoldDB" id="A0A1I0IUC1"/>
<gene>
    <name evidence="1" type="ORF">SAMN04488694_12620</name>
</gene>
<reference evidence="2" key="1">
    <citation type="submission" date="2016-10" db="EMBL/GenBank/DDBJ databases">
        <authorList>
            <person name="Varghese N."/>
            <person name="Submissions S."/>
        </authorList>
    </citation>
    <scope>NUCLEOTIDE SEQUENCE [LARGE SCALE GENOMIC DNA]</scope>
    <source>
        <strain evidence="2">CDM_6</strain>
    </source>
</reference>